<name>A0AAV4WGI2_9ARAC</name>
<evidence type="ECO:0000259" key="1">
    <source>
        <dbReference type="PROSITE" id="PS50835"/>
    </source>
</evidence>
<dbReference type="PROSITE" id="PS50835">
    <property type="entry name" value="IG_LIKE"/>
    <property type="match status" value="1"/>
</dbReference>
<evidence type="ECO:0000313" key="3">
    <source>
        <dbReference type="Proteomes" id="UP001054837"/>
    </source>
</evidence>
<reference evidence="2 3" key="1">
    <citation type="submission" date="2021-06" db="EMBL/GenBank/DDBJ databases">
        <title>Caerostris darwini draft genome.</title>
        <authorList>
            <person name="Kono N."/>
            <person name="Arakawa K."/>
        </authorList>
    </citation>
    <scope>NUCLEOTIDE SEQUENCE [LARGE SCALE GENOMIC DNA]</scope>
</reference>
<keyword evidence="2" id="KW-0675">Receptor</keyword>
<protein>
    <submittedName>
        <fullName evidence="2">Receptor protein-tyrosine kinase</fullName>
    </submittedName>
</protein>
<comment type="caution">
    <text evidence="2">The sequence shown here is derived from an EMBL/GenBank/DDBJ whole genome shotgun (WGS) entry which is preliminary data.</text>
</comment>
<keyword evidence="3" id="KW-1185">Reference proteome</keyword>
<organism evidence="2 3">
    <name type="scientific">Caerostris darwini</name>
    <dbReference type="NCBI Taxonomy" id="1538125"/>
    <lineage>
        <taxon>Eukaryota</taxon>
        <taxon>Metazoa</taxon>
        <taxon>Ecdysozoa</taxon>
        <taxon>Arthropoda</taxon>
        <taxon>Chelicerata</taxon>
        <taxon>Arachnida</taxon>
        <taxon>Araneae</taxon>
        <taxon>Araneomorphae</taxon>
        <taxon>Entelegynae</taxon>
        <taxon>Araneoidea</taxon>
        <taxon>Araneidae</taxon>
        <taxon>Caerostris</taxon>
    </lineage>
</organism>
<dbReference type="InterPro" id="IPR013783">
    <property type="entry name" value="Ig-like_fold"/>
</dbReference>
<keyword evidence="2" id="KW-0829">Tyrosine-protein kinase</keyword>
<proteinExistence type="predicted"/>
<dbReference type="GO" id="GO:0004713">
    <property type="term" value="F:protein tyrosine kinase activity"/>
    <property type="evidence" value="ECO:0007669"/>
    <property type="project" value="UniProtKB-KW"/>
</dbReference>
<evidence type="ECO:0000313" key="2">
    <source>
        <dbReference type="EMBL" id="GIY81373.1"/>
    </source>
</evidence>
<gene>
    <name evidence="2" type="primary">Nrk_0</name>
    <name evidence="2" type="ORF">CDAR_405531</name>
</gene>
<dbReference type="EMBL" id="BPLQ01014608">
    <property type="protein sequence ID" value="GIY81373.1"/>
    <property type="molecule type" value="Genomic_DNA"/>
</dbReference>
<dbReference type="Proteomes" id="UP001054837">
    <property type="component" value="Unassembled WGS sequence"/>
</dbReference>
<dbReference type="AlphaFoldDB" id="A0AAV4WGI2"/>
<accession>A0AAV4WGI2</accession>
<dbReference type="InterPro" id="IPR036179">
    <property type="entry name" value="Ig-like_dom_sf"/>
</dbReference>
<keyword evidence="2" id="KW-0808">Transferase</keyword>
<dbReference type="SUPFAM" id="SSF48726">
    <property type="entry name" value="Immunoglobulin"/>
    <property type="match status" value="1"/>
</dbReference>
<dbReference type="Pfam" id="PF13927">
    <property type="entry name" value="Ig_3"/>
    <property type="match status" value="1"/>
</dbReference>
<keyword evidence="2" id="KW-0418">Kinase</keyword>
<dbReference type="Gene3D" id="2.60.40.10">
    <property type="entry name" value="Immunoglobulins"/>
    <property type="match status" value="1"/>
</dbReference>
<feature type="domain" description="Ig-like" evidence="1">
    <location>
        <begin position="18"/>
        <end position="56"/>
    </location>
</feature>
<sequence>MCDKANDSRNNGLLRIVPAKVKGGRTVYNVTWGVPVILECTAEGEPPPEITWWQNGVPQHPGFTSIPHLWSETEMELKLNMFVEIMEQQMHIFEL</sequence>
<dbReference type="InterPro" id="IPR007110">
    <property type="entry name" value="Ig-like_dom"/>
</dbReference>